<proteinExistence type="predicted"/>
<feature type="compositionally biased region" description="Basic residues" evidence="1">
    <location>
        <begin position="115"/>
        <end position="124"/>
    </location>
</feature>
<feature type="region of interest" description="Disordered" evidence="1">
    <location>
        <begin position="32"/>
        <end position="69"/>
    </location>
</feature>
<name>G0UX91_TRYCI</name>
<organism evidence="2">
    <name type="scientific">Trypanosoma congolense (strain IL3000)</name>
    <dbReference type="NCBI Taxonomy" id="1068625"/>
    <lineage>
        <taxon>Eukaryota</taxon>
        <taxon>Discoba</taxon>
        <taxon>Euglenozoa</taxon>
        <taxon>Kinetoplastea</taxon>
        <taxon>Metakinetoplastina</taxon>
        <taxon>Trypanosomatida</taxon>
        <taxon>Trypanosomatidae</taxon>
        <taxon>Trypanosoma</taxon>
        <taxon>Nannomonas</taxon>
    </lineage>
</organism>
<feature type="compositionally biased region" description="Basic and acidic residues" evidence="1">
    <location>
        <begin position="43"/>
        <end position="69"/>
    </location>
</feature>
<feature type="compositionally biased region" description="Polar residues" evidence="1">
    <location>
        <begin position="199"/>
        <end position="211"/>
    </location>
</feature>
<evidence type="ECO:0000313" key="2">
    <source>
        <dbReference type="EMBL" id="CCC94008.1"/>
    </source>
</evidence>
<gene>
    <name evidence="2" type="ORF">TCIL3000_10_7830</name>
</gene>
<evidence type="ECO:0000256" key="1">
    <source>
        <dbReference type="SAM" id="MobiDB-lite"/>
    </source>
</evidence>
<dbReference type="AlphaFoldDB" id="G0UX91"/>
<reference evidence="2" key="1">
    <citation type="journal article" date="2012" name="Proc. Natl. Acad. Sci. U.S.A.">
        <title>Antigenic diversity is generated by distinct evolutionary mechanisms in African trypanosome species.</title>
        <authorList>
            <person name="Jackson A.P."/>
            <person name="Berry A."/>
            <person name="Aslett M."/>
            <person name="Allison H.C."/>
            <person name="Burton P."/>
            <person name="Vavrova-Anderson J."/>
            <person name="Brown R."/>
            <person name="Browne H."/>
            <person name="Corton N."/>
            <person name="Hauser H."/>
            <person name="Gamble J."/>
            <person name="Gilderthorp R."/>
            <person name="Marcello L."/>
            <person name="McQuillan J."/>
            <person name="Otto T.D."/>
            <person name="Quail M.A."/>
            <person name="Sanders M.J."/>
            <person name="van Tonder A."/>
            <person name="Ginger M.L."/>
            <person name="Field M.C."/>
            <person name="Barry J.D."/>
            <person name="Hertz-Fowler C."/>
            <person name="Berriman M."/>
        </authorList>
    </citation>
    <scope>NUCLEOTIDE SEQUENCE</scope>
    <source>
        <strain evidence="2">IL3000</strain>
    </source>
</reference>
<feature type="compositionally biased region" description="Polar residues" evidence="1">
    <location>
        <begin position="414"/>
        <end position="424"/>
    </location>
</feature>
<protein>
    <submittedName>
        <fullName evidence="2">Uncharacterized protein</fullName>
    </submittedName>
</protein>
<dbReference type="VEuPathDB" id="TriTrypDB:TcIL3000_10_7830"/>
<sequence length="480" mass="53610">MASPHLVDVLQQEVGALSAEVARLRLMVHRVTRGAEKQPPPPKNDKVTHRNRSVRDGEKRNRNNIDHIGHSSQEILQLLRQLLHPPNSSYRTSTDNTEARNFVRSISIDEESSEKHKKIKRKKEKSNDRVRDGDRRNNSKRRKKKVVTPSEFSSSEAAMPPSTRLTAVRNIDVPLPDEQSNDKRAGVKPATRQQEAHRVTTTPKETVSVVEQSRGPKLESGKENVSQFGDKGHYHPPSEDTISIPRDDFLCYDDDNEESIQNNGGAKAEDTKEREMPPHKNLEDELPVGTEWVATGGEWMDNESDRHSSNGGVFAARRGGPSNHQDKPNNASLANADSRMEETHSSPYSHDGTIQHTRGYREVDGTRGKTQFVPVDLVASRQVKRRTMLSRLRDTSDMSDASNEDFGAKEPSPAVQQSGQQNFVVQEEQKPACNEGLEAQETNDAHGEGESAPVEPAANEVMEYDLDIPSDCDFSEDVVV</sequence>
<feature type="compositionally biased region" description="Basic and acidic residues" evidence="1">
    <location>
        <begin position="267"/>
        <end position="283"/>
    </location>
</feature>
<feature type="region of interest" description="Disordered" evidence="1">
    <location>
        <begin position="109"/>
        <end position="456"/>
    </location>
</feature>
<dbReference type="EMBL" id="HE575323">
    <property type="protein sequence ID" value="CCC94008.1"/>
    <property type="molecule type" value="Genomic_DNA"/>
</dbReference>
<accession>G0UX91</accession>
<feature type="compositionally biased region" description="Basic and acidic residues" evidence="1">
    <location>
        <begin position="125"/>
        <end position="137"/>
    </location>
</feature>
<feature type="compositionally biased region" description="Polar residues" evidence="1">
    <location>
        <begin position="345"/>
        <end position="356"/>
    </location>
</feature>